<dbReference type="PANTHER" id="PTHR42788:SF19">
    <property type="entry name" value="ALIPHATIC SULFONATES IMPORT ATP-BINDING PROTEIN SSUB 2"/>
    <property type="match status" value="1"/>
</dbReference>
<keyword evidence="4 6" id="KW-0067">ATP-binding</keyword>
<keyword evidence="2" id="KW-0813">Transport</keyword>
<reference evidence="6 7" key="1">
    <citation type="submission" date="2023-02" db="EMBL/GenBank/DDBJ databases">
        <title>Devosia chondri sp. nov., isolated from the phycosphere of marine algae.</title>
        <authorList>
            <person name="Kim J.M."/>
            <person name="Lee J.K."/>
            <person name="Choi B.J."/>
            <person name="Bayburt H."/>
            <person name="Jeon C.O."/>
        </authorList>
    </citation>
    <scope>NUCLEOTIDE SEQUENCE [LARGE SCALE GENOMIC DNA]</scope>
    <source>
        <strain evidence="6 7">G2-5</strain>
    </source>
</reference>
<gene>
    <name evidence="6" type="ORF">PSQ90_00750</name>
</gene>
<dbReference type="SUPFAM" id="SSF52540">
    <property type="entry name" value="P-loop containing nucleoside triphosphate hydrolases"/>
    <property type="match status" value="1"/>
</dbReference>
<dbReference type="InterPro" id="IPR017871">
    <property type="entry name" value="ABC_transporter-like_CS"/>
</dbReference>
<organism evidence="6 7">
    <name type="scientific">Devosia rhodophyticola</name>
    <dbReference type="NCBI Taxonomy" id="3026423"/>
    <lineage>
        <taxon>Bacteria</taxon>
        <taxon>Pseudomonadati</taxon>
        <taxon>Pseudomonadota</taxon>
        <taxon>Alphaproteobacteria</taxon>
        <taxon>Hyphomicrobiales</taxon>
        <taxon>Devosiaceae</taxon>
        <taxon>Devosia</taxon>
    </lineage>
</organism>
<evidence type="ECO:0000313" key="6">
    <source>
        <dbReference type="EMBL" id="WDR06027.1"/>
    </source>
</evidence>
<evidence type="ECO:0000313" key="7">
    <source>
        <dbReference type="Proteomes" id="UP001222118"/>
    </source>
</evidence>
<protein>
    <submittedName>
        <fullName evidence="6">ATP-binding cassette domain-containing protein</fullName>
    </submittedName>
</protein>
<sequence length="246" mass="26264">MAHGPGLTLNIVEKRFDPLATPVLDQFTLNIAPGSVVALVGPSGVGKSTILRLVAGIDRLFSGRITVDGIDADKAHPPGFVFQDPRLLPWLTAIDNIRAADGKMPQATALQALAQVGLNGYGDAYPHQLSGGMQRRLALARALAINAEVLLLDEPFVSLDRALVNEIHGLLAELVGAKRPTVLFISHLAEDAARLADRVVVLAGRPARIVDDIELPTSRQQRDGNIINGYIRRIESAASTKTGTKL</sequence>
<proteinExistence type="inferred from homology"/>
<dbReference type="InterPro" id="IPR027417">
    <property type="entry name" value="P-loop_NTPase"/>
</dbReference>
<dbReference type="Proteomes" id="UP001222118">
    <property type="component" value="Chromosome"/>
</dbReference>
<evidence type="ECO:0000256" key="3">
    <source>
        <dbReference type="ARBA" id="ARBA00022741"/>
    </source>
</evidence>
<keyword evidence="3" id="KW-0547">Nucleotide-binding</keyword>
<dbReference type="InterPro" id="IPR003439">
    <property type="entry name" value="ABC_transporter-like_ATP-bd"/>
</dbReference>
<dbReference type="RefSeq" id="WP_282211541.1">
    <property type="nucleotide sequence ID" value="NZ_CP118247.1"/>
</dbReference>
<dbReference type="Pfam" id="PF00005">
    <property type="entry name" value="ABC_tran"/>
    <property type="match status" value="1"/>
</dbReference>
<evidence type="ECO:0000256" key="4">
    <source>
        <dbReference type="ARBA" id="ARBA00022840"/>
    </source>
</evidence>
<dbReference type="GO" id="GO:0005524">
    <property type="term" value="F:ATP binding"/>
    <property type="evidence" value="ECO:0007669"/>
    <property type="project" value="UniProtKB-KW"/>
</dbReference>
<evidence type="ECO:0000256" key="2">
    <source>
        <dbReference type="ARBA" id="ARBA00022448"/>
    </source>
</evidence>
<feature type="domain" description="ABC transporter" evidence="5">
    <location>
        <begin position="7"/>
        <end position="229"/>
    </location>
</feature>
<dbReference type="SMART" id="SM00382">
    <property type="entry name" value="AAA"/>
    <property type="match status" value="1"/>
</dbReference>
<dbReference type="EMBL" id="CP118247">
    <property type="protein sequence ID" value="WDR06027.1"/>
    <property type="molecule type" value="Genomic_DNA"/>
</dbReference>
<dbReference type="InterPro" id="IPR003593">
    <property type="entry name" value="AAA+_ATPase"/>
</dbReference>
<dbReference type="PANTHER" id="PTHR42788">
    <property type="entry name" value="TAURINE IMPORT ATP-BINDING PROTEIN-RELATED"/>
    <property type="match status" value="1"/>
</dbReference>
<name>A0ABY7YXY9_9HYPH</name>
<keyword evidence="7" id="KW-1185">Reference proteome</keyword>
<dbReference type="PROSITE" id="PS50893">
    <property type="entry name" value="ABC_TRANSPORTER_2"/>
    <property type="match status" value="1"/>
</dbReference>
<comment type="similarity">
    <text evidence="1">Belongs to the ABC transporter superfamily.</text>
</comment>
<dbReference type="PROSITE" id="PS00211">
    <property type="entry name" value="ABC_TRANSPORTER_1"/>
    <property type="match status" value="1"/>
</dbReference>
<evidence type="ECO:0000259" key="5">
    <source>
        <dbReference type="PROSITE" id="PS50893"/>
    </source>
</evidence>
<accession>A0ABY7YXY9</accession>
<evidence type="ECO:0000256" key="1">
    <source>
        <dbReference type="ARBA" id="ARBA00005417"/>
    </source>
</evidence>
<dbReference type="InterPro" id="IPR050166">
    <property type="entry name" value="ABC_transporter_ATP-bind"/>
</dbReference>
<dbReference type="Gene3D" id="3.40.50.300">
    <property type="entry name" value="P-loop containing nucleotide triphosphate hydrolases"/>
    <property type="match status" value="1"/>
</dbReference>